<dbReference type="Proteomes" id="UP001162992">
    <property type="component" value="Chromosome 2"/>
</dbReference>
<evidence type="ECO:0000313" key="2">
    <source>
        <dbReference type="Proteomes" id="UP001162992"/>
    </source>
</evidence>
<protein>
    <submittedName>
        <fullName evidence="1">Uncharacterized protein</fullName>
    </submittedName>
</protein>
<keyword evidence="2" id="KW-1185">Reference proteome</keyword>
<sequence>MAEGGKGGGAAELEERLEGLKVNGIEAELEEGEIASSPAAAAAGRPDKFGDVVAKHPLEHSWAFWFDNPSGKSTQTTWGSSLRHVYTFSTVEDFWCLFNNVRQPSQLILGADFYCFKAGIEPKWEAPKCASGGKWTMSTLRGSKATFDTFWLHTLLAMIGEQFDEGDEICGAVVNVRARQDKISLWTKTASNEAAQISIGKQWKEILDQNEKINYMFHEDAIRQDKHAKNRYTV</sequence>
<reference evidence="2" key="1">
    <citation type="journal article" date="2024" name="Proc. Natl. Acad. Sci. U.S.A.">
        <title>Extraordinary preservation of gene collinearity over three hundred million years revealed in homosporous lycophytes.</title>
        <authorList>
            <person name="Li C."/>
            <person name="Wickell D."/>
            <person name="Kuo L.Y."/>
            <person name="Chen X."/>
            <person name="Nie B."/>
            <person name="Liao X."/>
            <person name="Peng D."/>
            <person name="Ji J."/>
            <person name="Jenkins J."/>
            <person name="Williams M."/>
            <person name="Shu S."/>
            <person name="Plott C."/>
            <person name="Barry K."/>
            <person name="Rajasekar S."/>
            <person name="Grimwood J."/>
            <person name="Han X."/>
            <person name="Sun S."/>
            <person name="Hou Z."/>
            <person name="He W."/>
            <person name="Dai G."/>
            <person name="Sun C."/>
            <person name="Schmutz J."/>
            <person name="Leebens-Mack J.H."/>
            <person name="Li F.W."/>
            <person name="Wang L."/>
        </authorList>
    </citation>
    <scope>NUCLEOTIDE SEQUENCE [LARGE SCALE GENOMIC DNA]</scope>
    <source>
        <strain evidence="2">cv. PW_Plant_1</strain>
    </source>
</reference>
<accession>A0ACC2EIY2</accession>
<comment type="caution">
    <text evidence="1">The sequence shown here is derived from an EMBL/GenBank/DDBJ whole genome shotgun (WGS) entry which is preliminary data.</text>
</comment>
<evidence type="ECO:0000313" key="1">
    <source>
        <dbReference type="EMBL" id="KAJ7566335.1"/>
    </source>
</evidence>
<name>A0ACC2EIY2_DIPCM</name>
<proteinExistence type="predicted"/>
<gene>
    <name evidence="1" type="ORF">O6H91_02G097600</name>
</gene>
<organism evidence="1 2">
    <name type="scientific">Diphasiastrum complanatum</name>
    <name type="common">Issler's clubmoss</name>
    <name type="synonym">Lycopodium complanatum</name>
    <dbReference type="NCBI Taxonomy" id="34168"/>
    <lineage>
        <taxon>Eukaryota</taxon>
        <taxon>Viridiplantae</taxon>
        <taxon>Streptophyta</taxon>
        <taxon>Embryophyta</taxon>
        <taxon>Tracheophyta</taxon>
        <taxon>Lycopodiopsida</taxon>
        <taxon>Lycopodiales</taxon>
        <taxon>Lycopodiaceae</taxon>
        <taxon>Lycopodioideae</taxon>
        <taxon>Diphasiastrum</taxon>
    </lineage>
</organism>
<dbReference type="EMBL" id="CM055093">
    <property type="protein sequence ID" value="KAJ7566335.1"/>
    <property type="molecule type" value="Genomic_DNA"/>
</dbReference>